<evidence type="ECO:0000256" key="1">
    <source>
        <dbReference type="ARBA" id="ARBA00022630"/>
    </source>
</evidence>
<dbReference type="InterPro" id="IPR016169">
    <property type="entry name" value="FAD-bd_PCMH_sub2"/>
</dbReference>
<evidence type="ECO:0000259" key="3">
    <source>
        <dbReference type="PROSITE" id="PS51387"/>
    </source>
</evidence>
<reference evidence="4 5" key="1">
    <citation type="journal article" date="2011" name="J. Bacteriol.">
        <title>Genome sequence of Methyloversatilis universalis FAM5T, a methylotrophic representative of the order Rhodocyclales.</title>
        <authorList>
            <person name="Kittichotirat W."/>
            <person name="Good N.M."/>
            <person name="Hall R."/>
            <person name="Bringel F."/>
            <person name="Lajus A."/>
            <person name="Medigue C."/>
            <person name="Smalley N.E."/>
            <person name="Beck D."/>
            <person name="Bumgarner R."/>
            <person name="Vuilleumier S."/>
            <person name="Kalyuzhnaya M.G."/>
        </authorList>
    </citation>
    <scope>NUCLEOTIDE SEQUENCE [LARGE SCALE GENOMIC DNA]</scope>
    <source>
        <strain evidence="5">ATCC BAA-1314 / JCM 13912 / FAM5</strain>
    </source>
</reference>
<dbReference type="eggNOG" id="COG0277">
    <property type="taxonomic scope" value="Bacteria"/>
</dbReference>
<dbReference type="Proteomes" id="UP000005019">
    <property type="component" value="Unassembled WGS sequence"/>
</dbReference>
<dbReference type="RefSeq" id="WP_008064834.1">
    <property type="nucleotide sequence ID" value="NZ_AFHG01000059.1"/>
</dbReference>
<dbReference type="InterPro" id="IPR036318">
    <property type="entry name" value="FAD-bd_PCMH-like_sf"/>
</dbReference>
<dbReference type="Gene3D" id="3.30.465.10">
    <property type="match status" value="1"/>
</dbReference>
<dbReference type="SUPFAM" id="SSF56176">
    <property type="entry name" value="FAD-binding/transporter-associated domain-like"/>
    <property type="match status" value="1"/>
</dbReference>
<gene>
    <name evidence="4" type="ORF">METUNv1_04004</name>
</gene>
<dbReference type="AlphaFoldDB" id="F5RI54"/>
<name>F5RI54_METUF</name>
<dbReference type="InterPro" id="IPR006094">
    <property type="entry name" value="Oxid_FAD_bind_N"/>
</dbReference>
<evidence type="ECO:0000256" key="2">
    <source>
        <dbReference type="ARBA" id="ARBA00022827"/>
    </source>
</evidence>
<dbReference type="NCBIfam" id="NF008439">
    <property type="entry name" value="PRK11282.1"/>
    <property type="match status" value="1"/>
</dbReference>
<sequence length="358" mass="38196">MSSHLHSVLREQVLEAAAHGRTLRPHGSGSKDFLAQTLSGTPLDMRGAQGVIAYEPSELFITAHAGTRLAEVEALLAAHNQMLAFEPPHFGPHATLGGALAAGLSGPRRISAGSLRDFVLGVTLMDGQGRVLRFGGQVMKNVAGFDVSRLIAGSFGTLGLILEVTLKVLPRPPAEQTRVLALDEAHALSALREWGAQPLPLSATLWHDGRLAVRLSGAEPALAAAVRIVGGEPLAADEAAALWQSVREQRHPFFSGDAPLWRVALPPMAPALALEGRPLVEWNGMQRWLRSDIDADALRHAVRALGGHATLFRGGRAVDRALGVFEPLAPEVMAVHRRLKQAFDPSGVFSPGRLYAEL</sequence>
<dbReference type="GO" id="GO:0071949">
    <property type="term" value="F:FAD binding"/>
    <property type="evidence" value="ECO:0007669"/>
    <property type="project" value="InterPro"/>
</dbReference>
<dbReference type="GO" id="GO:0003824">
    <property type="term" value="F:catalytic activity"/>
    <property type="evidence" value="ECO:0007669"/>
    <property type="project" value="InterPro"/>
</dbReference>
<dbReference type="STRING" id="1000565.METUNv1_04004"/>
<evidence type="ECO:0000313" key="5">
    <source>
        <dbReference type="Proteomes" id="UP000005019"/>
    </source>
</evidence>
<dbReference type="EMBL" id="AFHG01000059">
    <property type="protein sequence ID" value="EGK70036.1"/>
    <property type="molecule type" value="Genomic_DNA"/>
</dbReference>
<protein>
    <submittedName>
        <fullName evidence="4">Glycolate oxidase subunit GlcE</fullName>
    </submittedName>
</protein>
<dbReference type="PROSITE" id="PS51387">
    <property type="entry name" value="FAD_PCMH"/>
    <property type="match status" value="1"/>
</dbReference>
<accession>F5RI54</accession>
<organism evidence="4 5">
    <name type="scientific">Methyloversatilis universalis (strain ATCC BAA-1314 / DSM 25237 / JCM 13912 / CCUG 52030 / FAM5)</name>
    <dbReference type="NCBI Taxonomy" id="1000565"/>
    <lineage>
        <taxon>Bacteria</taxon>
        <taxon>Pseudomonadati</taxon>
        <taxon>Pseudomonadota</taxon>
        <taxon>Betaproteobacteria</taxon>
        <taxon>Nitrosomonadales</taxon>
        <taxon>Sterolibacteriaceae</taxon>
        <taxon>Methyloversatilis</taxon>
    </lineage>
</organism>
<dbReference type="PANTHER" id="PTHR11748:SF103">
    <property type="entry name" value="GLYCOLATE OXIDASE SUBUNIT GLCE"/>
    <property type="match status" value="1"/>
</dbReference>
<evidence type="ECO:0000313" key="4">
    <source>
        <dbReference type="EMBL" id="EGK70036.1"/>
    </source>
</evidence>
<dbReference type="Pfam" id="PF01565">
    <property type="entry name" value="FAD_binding_4"/>
    <property type="match status" value="1"/>
</dbReference>
<keyword evidence="5" id="KW-1185">Reference proteome</keyword>
<dbReference type="SUPFAM" id="SSF55103">
    <property type="entry name" value="FAD-linked oxidases, C-terminal domain"/>
    <property type="match status" value="1"/>
</dbReference>
<dbReference type="InterPro" id="IPR016166">
    <property type="entry name" value="FAD-bd_PCMH"/>
</dbReference>
<keyword evidence="2" id="KW-0274">FAD</keyword>
<dbReference type="OrthoDB" id="9811557at2"/>
<dbReference type="InterPro" id="IPR016164">
    <property type="entry name" value="FAD-linked_Oxase-like_C"/>
</dbReference>
<dbReference type="PANTHER" id="PTHR11748">
    <property type="entry name" value="D-LACTATE DEHYDROGENASE"/>
    <property type="match status" value="1"/>
</dbReference>
<keyword evidence="1" id="KW-0285">Flavoprotein</keyword>
<comment type="caution">
    <text evidence="4">The sequence shown here is derived from an EMBL/GenBank/DDBJ whole genome shotgun (WGS) entry which is preliminary data.</text>
</comment>
<feature type="domain" description="FAD-binding PCMH-type" evidence="3">
    <location>
        <begin position="1"/>
        <end position="171"/>
    </location>
</feature>
<proteinExistence type="predicted"/>